<dbReference type="PANTHER" id="PTHR22642:SF2">
    <property type="entry name" value="PROTEIN LONG AFTER FAR-RED 3"/>
    <property type="match status" value="1"/>
</dbReference>
<keyword evidence="3" id="KW-1185">Reference proteome</keyword>
<dbReference type="Gene3D" id="3.10.310.70">
    <property type="match status" value="1"/>
</dbReference>
<dbReference type="PANTHER" id="PTHR22642">
    <property type="entry name" value="IMIDAZOLONEPROPIONASE"/>
    <property type="match status" value="1"/>
</dbReference>
<proteinExistence type="predicted"/>
<dbReference type="InterPro" id="IPR032466">
    <property type="entry name" value="Metal_Hydrolase"/>
</dbReference>
<evidence type="ECO:0000313" key="3">
    <source>
        <dbReference type="Proteomes" id="UP000185491"/>
    </source>
</evidence>
<evidence type="ECO:0000313" key="2">
    <source>
        <dbReference type="EMBL" id="APT93054.1"/>
    </source>
</evidence>
<reference evidence="2 3" key="1">
    <citation type="submission" date="2014-08" db="EMBL/GenBank/DDBJ databases">
        <title>Complete genome sequence of Corynebacterium phocae M408/89/1(T)(=DSM 44612(T)), isolated from the common seal (Phoca vitulina).</title>
        <authorList>
            <person name="Ruckert C."/>
            <person name="Albersmeier A."/>
            <person name="Winkler A."/>
            <person name="Kalinowski J."/>
        </authorList>
    </citation>
    <scope>NUCLEOTIDE SEQUENCE [LARGE SCALE GENOMIC DNA]</scope>
    <source>
        <strain evidence="2 3">M408/89/1</strain>
    </source>
</reference>
<feature type="domain" description="Amidohydrolase 3" evidence="1">
    <location>
        <begin position="47"/>
        <end position="539"/>
    </location>
</feature>
<dbReference type="SUPFAM" id="SSF51556">
    <property type="entry name" value="Metallo-dependent hydrolases"/>
    <property type="match status" value="1"/>
</dbReference>
<dbReference type="Pfam" id="PF07969">
    <property type="entry name" value="Amidohydro_3"/>
    <property type="match status" value="1"/>
</dbReference>
<dbReference type="EMBL" id="CP009249">
    <property type="protein sequence ID" value="APT93054.1"/>
    <property type="molecule type" value="Genomic_DNA"/>
</dbReference>
<dbReference type="KEGG" id="cpho:CPHO_09345"/>
<dbReference type="InterPro" id="IPR033932">
    <property type="entry name" value="YtcJ-like"/>
</dbReference>
<dbReference type="GO" id="GO:0016810">
    <property type="term" value="F:hydrolase activity, acting on carbon-nitrogen (but not peptide) bonds"/>
    <property type="evidence" value="ECO:0007669"/>
    <property type="project" value="InterPro"/>
</dbReference>
<dbReference type="InterPro" id="IPR011059">
    <property type="entry name" value="Metal-dep_hydrolase_composite"/>
</dbReference>
<dbReference type="Gene3D" id="2.30.40.10">
    <property type="entry name" value="Urease, subunit C, domain 1"/>
    <property type="match status" value="1"/>
</dbReference>
<dbReference type="AlphaFoldDB" id="A0A1L7D4I3"/>
<dbReference type="InterPro" id="IPR013108">
    <property type="entry name" value="Amidohydro_3"/>
</dbReference>
<sequence length="542" mass="57520">MLDALITNAAILTQDSTRPTAHSVGVWQGKIVALDDQAQALKDPRTEVIDLRGATLVPGFNDVHTHSVWFGQTLREIDLSGIGSAEEVYALLSAHLPDNPGAWVIASGYHQAGFGTARPTLAGLDAATAGHPLLIKHNTGHSYTVNSNALRLAGIDPFAPPEVEGGRINVDADGYATGLLDENAMRLIQDVLLPESRDDIVDALHRATGRYLAEGITSVTDAGVAGGWIGHSPREFGDYQAALQLGKLHTRVQAMVTMDALHTVPGHAQDPEVYTLDAGLRTGLGDDRLQLGPVKMFIDGSMLGRTAAMTQPYCHCEHGGYFQEDADDMRDKALGAVAGGWTLAMHTIGDAAIDLGLDIIEEANARFGHPVMPHRLEHGSVLRADQLPRLAAAGVVVCPQPRYIFELGDPVAEVLGSARSLLSYPGGRLLAAGLTLPGSSDRPVVDGHPLKGIQSFVERRTATGAPFGEDHDKLTVAQALYAFTAGSAAATGWAGRKGQIRPGQLADFAVLDRNPHEVPTSELSDIRVTHTFLGGKLAYVLP</sequence>
<protein>
    <submittedName>
        <fullName evidence="2">Amidohydrolase</fullName>
    </submittedName>
</protein>
<dbReference type="RefSeq" id="WP_075735204.1">
    <property type="nucleotide sequence ID" value="NZ_CP009249.1"/>
</dbReference>
<accession>A0A1L7D4I3</accession>
<organism evidence="2 3">
    <name type="scientific">Corynebacterium phocae</name>
    <dbReference type="NCBI Taxonomy" id="161895"/>
    <lineage>
        <taxon>Bacteria</taxon>
        <taxon>Bacillati</taxon>
        <taxon>Actinomycetota</taxon>
        <taxon>Actinomycetes</taxon>
        <taxon>Mycobacteriales</taxon>
        <taxon>Corynebacteriaceae</taxon>
        <taxon>Corynebacterium</taxon>
    </lineage>
</organism>
<dbReference type="OrthoDB" id="3173428at2"/>
<dbReference type="CDD" id="cd01300">
    <property type="entry name" value="YtcJ_like"/>
    <property type="match status" value="1"/>
</dbReference>
<dbReference type="STRING" id="161895.CPHO_09345"/>
<name>A0A1L7D4I3_9CORY</name>
<gene>
    <name evidence="2" type="ORF">CPHO_09345</name>
</gene>
<dbReference type="Proteomes" id="UP000185491">
    <property type="component" value="Chromosome"/>
</dbReference>
<keyword evidence="2" id="KW-0378">Hydrolase</keyword>
<dbReference type="Gene3D" id="3.20.20.140">
    <property type="entry name" value="Metal-dependent hydrolases"/>
    <property type="match status" value="1"/>
</dbReference>
<dbReference type="SUPFAM" id="SSF51338">
    <property type="entry name" value="Composite domain of metallo-dependent hydrolases"/>
    <property type="match status" value="1"/>
</dbReference>
<evidence type="ECO:0000259" key="1">
    <source>
        <dbReference type="Pfam" id="PF07969"/>
    </source>
</evidence>